<dbReference type="Proteomes" id="UP001246858">
    <property type="component" value="Unassembled WGS sequence"/>
</dbReference>
<sequence>MQAISKKRHERLKDALLQMKGLLSDGQKECSCLQQAEDYNRELETMYRNYDRLLKELSRQITAYEILYSEAKVQFLGRKLKALKKEIPTEMPAFVMLQASIRLAYGT</sequence>
<comment type="caution">
    <text evidence="1">The sequence shown here is derived from an EMBL/GenBank/DDBJ whole genome shotgun (WGS) entry which is preliminary data.</text>
</comment>
<protein>
    <submittedName>
        <fullName evidence="1">Uncharacterized protein</fullName>
    </submittedName>
</protein>
<reference evidence="1" key="1">
    <citation type="submission" date="2023-07" db="EMBL/GenBank/DDBJ databases">
        <title>Sorghum-associated microbial communities from plants grown in Nebraska, USA.</title>
        <authorList>
            <person name="Schachtman D."/>
        </authorList>
    </citation>
    <scope>NUCLEOTIDE SEQUENCE</scope>
    <source>
        <strain evidence="1">2697</strain>
    </source>
</reference>
<accession>A0ACC6L312</accession>
<evidence type="ECO:0000313" key="1">
    <source>
        <dbReference type="EMBL" id="MDR6786043.1"/>
    </source>
</evidence>
<gene>
    <name evidence="1" type="ORF">J2X78_004635</name>
</gene>
<name>A0ACC6L312_9SPHI</name>
<dbReference type="EMBL" id="JAVDTF010000005">
    <property type="protein sequence ID" value="MDR6786043.1"/>
    <property type="molecule type" value="Genomic_DNA"/>
</dbReference>
<evidence type="ECO:0000313" key="2">
    <source>
        <dbReference type="Proteomes" id="UP001246858"/>
    </source>
</evidence>
<keyword evidence="2" id="KW-1185">Reference proteome</keyword>
<organism evidence="1 2">
    <name type="scientific">Pedobacter africanus</name>
    <dbReference type="NCBI Taxonomy" id="151894"/>
    <lineage>
        <taxon>Bacteria</taxon>
        <taxon>Pseudomonadati</taxon>
        <taxon>Bacteroidota</taxon>
        <taxon>Sphingobacteriia</taxon>
        <taxon>Sphingobacteriales</taxon>
        <taxon>Sphingobacteriaceae</taxon>
        <taxon>Pedobacter</taxon>
    </lineage>
</organism>
<proteinExistence type="predicted"/>